<dbReference type="InterPro" id="IPR006073">
    <property type="entry name" value="GTP-bd"/>
</dbReference>
<evidence type="ECO:0000313" key="5">
    <source>
        <dbReference type="EMBL" id="RSH85562.1"/>
    </source>
</evidence>
<accession>A0A427Y375</accession>
<dbReference type="STRING" id="1890683.A0A427Y375"/>
<feature type="compositionally biased region" description="Basic and acidic residues" evidence="3">
    <location>
        <begin position="554"/>
        <end position="577"/>
    </location>
</feature>
<feature type="region of interest" description="Disordered" evidence="3">
    <location>
        <begin position="554"/>
        <end position="592"/>
    </location>
</feature>
<gene>
    <name evidence="5" type="primary">MTG1</name>
    <name evidence="5" type="ORF">EHS25_003701</name>
</gene>
<dbReference type="AlphaFoldDB" id="A0A427Y375"/>
<dbReference type="Gene3D" id="1.10.1580.10">
    <property type="match status" value="1"/>
</dbReference>
<reference evidence="5 6" key="1">
    <citation type="submission" date="2018-11" db="EMBL/GenBank/DDBJ databases">
        <title>Genome sequence of Saitozyma podzolica DSM 27192.</title>
        <authorList>
            <person name="Aliyu H."/>
            <person name="Gorte O."/>
            <person name="Ochsenreither K."/>
        </authorList>
    </citation>
    <scope>NUCLEOTIDE SEQUENCE [LARGE SCALE GENOMIC DNA]</scope>
    <source>
        <strain evidence="5 6">DSM 27192</strain>
    </source>
</reference>
<dbReference type="EMBL" id="RSCD01000019">
    <property type="protein sequence ID" value="RSH85562.1"/>
    <property type="molecule type" value="Genomic_DNA"/>
</dbReference>
<dbReference type="Gene3D" id="3.40.50.300">
    <property type="entry name" value="P-loop containing nucleotide triphosphate hydrolases"/>
    <property type="match status" value="1"/>
</dbReference>
<keyword evidence="6" id="KW-1185">Reference proteome</keyword>
<dbReference type="InterPro" id="IPR027417">
    <property type="entry name" value="P-loop_NTPase"/>
</dbReference>
<dbReference type="PANTHER" id="PTHR45782:SF4">
    <property type="entry name" value="MITOCHONDRIAL RIBOSOME-ASSOCIATED GTPASE 1"/>
    <property type="match status" value="1"/>
</dbReference>
<dbReference type="PANTHER" id="PTHR45782">
    <property type="entry name" value="MITOCHONDRIAL RIBOSOME-ASSOCIATED GTPASE 1"/>
    <property type="match status" value="1"/>
</dbReference>
<feature type="compositionally biased region" description="Basic residues" evidence="3">
    <location>
        <begin position="578"/>
        <end position="592"/>
    </location>
</feature>
<sequence>MSLALRSVFAFPSSTPSWFAGHMARTLRDLPRQLQDIDLVIEARDARLPLTSVNEAFDTMLERAWGGRPGAATAAAAMAAGLGGVGTGLSESGLAGEAGRSDWWGKWVDRKGKGKEKIVVYTKRDLAESKYEEPLRKAFMEHAGQKVLFADTRVDKDIRQIIRLAVDFPCVYMARRNRETMPEGLKVLVVGMPNVGKSSLLNALRRVGVQKGKAFRTGASPGLTRKFTGTVKIHESPNIYVSDTPGVMVPYLGKGEKGAEKGLKLALTAGIKEDLFEEEVVADYLLWRMNQRLVAERHLLPDRPSVPARNAPQRTLSRFLAPAYIPGETYTSLLPLPPTFEPTDDLYVLLEALADRLGTLRKGGERDLDAARGYLIRAFREGKLGQWTLDDLETVQSGFISTPMVDDERGGDVEMLRDLRDGLGLGVGVGGMTPSAVADLPWANAETASTTSTTDASGTINTSIASTASTESTGSTASEDQSGTATATATVTATNPVPSEMSDSDRWNHLDLDQRVSLAVQSFLATASASASNALDPRDVSITQQRKAQTRKAAEARTAKLRAKGVDVDGKAHDWRRAAKPQRSGRKGRGRR</sequence>
<dbReference type="GO" id="GO:0005525">
    <property type="term" value="F:GTP binding"/>
    <property type="evidence" value="ECO:0007669"/>
    <property type="project" value="UniProtKB-KW"/>
</dbReference>
<evidence type="ECO:0000313" key="6">
    <source>
        <dbReference type="Proteomes" id="UP000279259"/>
    </source>
</evidence>
<dbReference type="InterPro" id="IPR023179">
    <property type="entry name" value="GTP-bd_ortho_bundle_sf"/>
</dbReference>
<feature type="region of interest" description="Disordered" evidence="3">
    <location>
        <begin position="465"/>
        <end position="505"/>
    </location>
</feature>
<evidence type="ECO:0000256" key="3">
    <source>
        <dbReference type="SAM" id="MobiDB-lite"/>
    </source>
</evidence>
<feature type="compositionally biased region" description="Low complexity" evidence="3">
    <location>
        <begin position="465"/>
        <end position="494"/>
    </location>
</feature>
<dbReference type="SUPFAM" id="SSF52540">
    <property type="entry name" value="P-loop containing nucleoside triphosphate hydrolases"/>
    <property type="match status" value="1"/>
</dbReference>
<protein>
    <submittedName>
        <fullName evidence="5">Putative mitochondrial GTPase</fullName>
    </submittedName>
</protein>
<evidence type="ECO:0000256" key="2">
    <source>
        <dbReference type="ARBA" id="ARBA00023134"/>
    </source>
</evidence>
<comment type="caution">
    <text evidence="5">The sequence shown here is derived from an EMBL/GenBank/DDBJ whole genome shotgun (WGS) entry which is preliminary data.</text>
</comment>
<proteinExistence type="predicted"/>
<keyword evidence="1" id="KW-0547">Nucleotide-binding</keyword>
<feature type="domain" description="G" evidence="4">
    <location>
        <begin position="186"/>
        <end position="269"/>
    </location>
</feature>
<dbReference type="GO" id="GO:0003924">
    <property type="term" value="F:GTPase activity"/>
    <property type="evidence" value="ECO:0007669"/>
    <property type="project" value="TreeGrafter"/>
</dbReference>
<dbReference type="GO" id="GO:0005739">
    <property type="term" value="C:mitochondrion"/>
    <property type="evidence" value="ECO:0007669"/>
    <property type="project" value="TreeGrafter"/>
</dbReference>
<evidence type="ECO:0000256" key="1">
    <source>
        <dbReference type="ARBA" id="ARBA00022741"/>
    </source>
</evidence>
<organism evidence="5 6">
    <name type="scientific">Saitozyma podzolica</name>
    <dbReference type="NCBI Taxonomy" id="1890683"/>
    <lineage>
        <taxon>Eukaryota</taxon>
        <taxon>Fungi</taxon>
        <taxon>Dikarya</taxon>
        <taxon>Basidiomycota</taxon>
        <taxon>Agaricomycotina</taxon>
        <taxon>Tremellomycetes</taxon>
        <taxon>Tremellales</taxon>
        <taxon>Trimorphomycetaceae</taxon>
        <taxon>Saitozyma</taxon>
    </lineage>
</organism>
<name>A0A427Y375_9TREE</name>
<dbReference type="CDD" id="cd01856">
    <property type="entry name" value="YlqF"/>
    <property type="match status" value="1"/>
</dbReference>
<dbReference type="Pfam" id="PF01926">
    <property type="entry name" value="MMR_HSR1"/>
    <property type="match status" value="1"/>
</dbReference>
<keyword evidence="2" id="KW-0342">GTP-binding</keyword>
<evidence type="ECO:0000259" key="4">
    <source>
        <dbReference type="Pfam" id="PF01926"/>
    </source>
</evidence>
<dbReference type="Proteomes" id="UP000279259">
    <property type="component" value="Unassembled WGS sequence"/>
</dbReference>
<dbReference type="OrthoDB" id="269151at2759"/>
<dbReference type="GO" id="GO:0032543">
    <property type="term" value="P:mitochondrial translation"/>
    <property type="evidence" value="ECO:0007669"/>
    <property type="project" value="TreeGrafter"/>
</dbReference>